<sequence>MLLLVLVLVLLIVPTLRVGMPPGTLCVPLSTPGLSLAQGDAERHGMHSHAEHGNDQ</sequence>
<dbReference type="Proteomes" id="UP000198827">
    <property type="component" value="Chromosome I"/>
</dbReference>
<evidence type="ECO:0008006" key="3">
    <source>
        <dbReference type="Google" id="ProtNLM"/>
    </source>
</evidence>
<accession>A0A1H0TIA6</accession>
<evidence type="ECO:0000313" key="1">
    <source>
        <dbReference type="EMBL" id="SDP53767.1"/>
    </source>
</evidence>
<dbReference type="EMBL" id="LT629705">
    <property type="protein sequence ID" value="SDP53767.1"/>
    <property type="molecule type" value="Genomic_DNA"/>
</dbReference>
<evidence type="ECO:0000313" key="2">
    <source>
        <dbReference type="Proteomes" id="UP000198827"/>
    </source>
</evidence>
<reference evidence="1 2" key="1">
    <citation type="submission" date="2016-10" db="EMBL/GenBank/DDBJ databases">
        <authorList>
            <person name="de Groot N.N."/>
        </authorList>
    </citation>
    <scope>NUCLEOTIDE SEQUENCE [LARGE SCALE GENOMIC DNA]</scope>
    <source>
        <strain evidence="1 2">CECT 7543</strain>
    </source>
</reference>
<dbReference type="AlphaFoldDB" id="A0A1H0TIA6"/>
<protein>
    <recommendedName>
        <fullName evidence="3">DUF2946 domain-containing protein</fullName>
    </recommendedName>
</protein>
<gene>
    <name evidence="1" type="ORF">SAMN04489798_6156</name>
</gene>
<proteinExistence type="predicted"/>
<name>A0A1H0TIA6_9PSED</name>
<organism evidence="1 2">
    <name type="scientific">Pseudomonas arsenicoxydans</name>
    <dbReference type="NCBI Taxonomy" id="702115"/>
    <lineage>
        <taxon>Bacteria</taxon>
        <taxon>Pseudomonadati</taxon>
        <taxon>Pseudomonadota</taxon>
        <taxon>Gammaproteobacteria</taxon>
        <taxon>Pseudomonadales</taxon>
        <taxon>Pseudomonadaceae</taxon>
        <taxon>Pseudomonas</taxon>
    </lineage>
</organism>